<evidence type="ECO:0000313" key="1">
    <source>
        <dbReference type="EMBL" id="SNW62168.1"/>
    </source>
</evidence>
<gene>
    <name evidence="1" type="ORF">ORPV_264</name>
</gene>
<name>A0A2I2L3Q6_9VIRU</name>
<dbReference type="Proteomes" id="UP000236316">
    <property type="component" value="Segment"/>
</dbReference>
<dbReference type="EMBL" id="LT906555">
    <property type="protein sequence ID" value="SNW62168.1"/>
    <property type="molecule type" value="Genomic_DNA"/>
</dbReference>
<organism evidence="1">
    <name type="scientific">Orpheovirus IHUMI-LCC2</name>
    <dbReference type="NCBI Taxonomy" id="2023057"/>
    <lineage>
        <taxon>Viruses</taxon>
        <taxon>Varidnaviria</taxon>
        <taxon>Bamfordvirae</taxon>
        <taxon>Nucleocytoviricota</taxon>
        <taxon>Megaviricetes</taxon>
        <taxon>Pimascovirales</taxon>
        <taxon>Ocovirineae</taxon>
        <taxon>Orpheoviridae</taxon>
        <taxon>Alphaorpheovirus</taxon>
        <taxon>Alphaorpheovirus massiliense</taxon>
    </lineage>
</organism>
<sequence>MEQVQFYNTLSTLAPHLLSYAEENFKQSIKDTNFVKEYLREASEVEPDNAKYLANLLYLGTVCGKELQNVVASLLLYHGAGSDPHCDSKYMSELKRDVRMEYLKVFDAERWLKEELDGYVVSCLQLASEDVKKNVHNVEYVKEYLHKSQNSERDPTLLTDLMYLGLHCPDDMKKDFAVELTYHSTNVANRQECM</sequence>
<evidence type="ECO:0000313" key="2">
    <source>
        <dbReference type="Proteomes" id="UP000236316"/>
    </source>
</evidence>
<dbReference type="KEGG" id="vg:35382033"/>
<protein>
    <submittedName>
        <fullName evidence="1">Uncharacterized protein</fullName>
    </submittedName>
</protein>
<reference evidence="1" key="1">
    <citation type="submission" date="2017-08" db="EMBL/GenBank/DDBJ databases">
        <authorList>
            <consortium name="Urmite Genomes"/>
        </authorList>
    </citation>
    <scope>NUCLEOTIDE SEQUENCE [LARGE SCALE GENOMIC DNA]</scope>
    <source>
        <strain evidence="1">IHUMI-LCC2</strain>
    </source>
</reference>
<keyword evidence="2" id="KW-1185">Reference proteome</keyword>
<dbReference type="RefSeq" id="YP_009448470.1">
    <property type="nucleotide sequence ID" value="NC_036594.1"/>
</dbReference>
<proteinExistence type="predicted"/>
<accession>A0A2I2L3Q6</accession>
<dbReference type="GeneID" id="35382033"/>